<name>A0A6J4JX51_9ACTN</name>
<gene>
    <name evidence="2" type="ORF">AVDCRST_MAG48-410</name>
</gene>
<sequence>AEGEGPQARRAEPQGAPRLQHPGHLRGRDRPGRDRGQVPARGTGEPCRRLRHRGRRRGVAAQRPHPRVQPRHLDQPHGPADPQAAAQPARDQPPGARPLERRDHPDPAVHLLLRRLCQGRDRPRDRQARVRQAADARRAGGQARGRARPRRPQPGRAGL</sequence>
<feature type="compositionally biased region" description="Basic and acidic residues" evidence="1">
    <location>
        <begin position="98"/>
        <end position="107"/>
    </location>
</feature>
<feature type="compositionally biased region" description="Basic and acidic residues" evidence="1">
    <location>
        <begin position="26"/>
        <end position="36"/>
    </location>
</feature>
<protein>
    <submittedName>
        <fullName evidence="2">TmRNA-binding protein SmpB</fullName>
    </submittedName>
</protein>
<feature type="non-terminal residue" evidence="2">
    <location>
        <position position="159"/>
    </location>
</feature>
<feature type="compositionally biased region" description="Basic and acidic residues" evidence="1">
    <location>
        <begin position="118"/>
        <end position="138"/>
    </location>
</feature>
<dbReference type="EMBL" id="CADCTS010000059">
    <property type="protein sequence ID" value="CAA9289616.1"/>
    <property type="molecule type" value="Genomic_DNA"/>
</dbReference>
<dbReference type="AlphaFoldDB" id="A0A6J4JX51"/>
<accession>A0A6J4JX51</accession>
<feature type="non-terminal residue" evidence="2">
    <location>
        <position position="1"/>
    </location>
</feature>
<evidence type="ECO:0000256" key="1">
    <source>
        <dbReference type="SAM" id="MobiDB-lite"/>
    </source>
</evidence>
<feature type="compositionally biased region" description="Basic residues" evidence="1">
    <location>
        <begin position="49"/>
        <end position="70"/>
    </location>
</feature>
<reference evidence="2" key="1">
    <citation type="submission" date="2020-02" db="EMBL/GenBank/DDBJ databases">
        <authorList>
            <person name="Meier V. D."/>
        </authorList>
    </citation>
    <scope>NUCLEOTIDE SEQUENCE</scope>
    <source>
        <strain evidence="2">AVDCRST_MAG48</strain>
    </source>
</reference>
<feature type="region of interest" description="Disordered" evidence="1">
    <location>
        <begin position="1"/>
        <end position="159"/>
    </location>
</feature>
<feature type="compositionally biased region" description="Low complexity" evidence="1">
    <location>
        <begin position="78"/>
        <end position="94"/>
    </location>
</feature>
<proteinExistence type="predicted"/>
<organism evidence="2">
    <name type="scientific">uncultured Friedmanniella sp</name>
    <dbReference type="NCBI Taxonomy" id="335381"/>
    <lineage>
        <taxon>Bacteria</taxon>
        <taxon>Bacillati</taxon>
        <taxon>Actinomycetota</taxon>
        <taxon>Actinomycetes</taxon>
        <taxon>Propionibacteriales</taxon>
        <taxon>Nocardioidaceae</taxon>
        <taxon>Friedmanniella</taxon>
        <taxon>environmental samples</taxon>
    </lineage>
</organism>
<evidence type="ECO:0000313" key="2">
    <source>
        <dbReference type="EMBL" id="CAA9289616.1"/>
    </source>
</evidence>